<dbReference type="OrthoDB" id="4115389at2759"/>
<comment type="caution">
    <text evidence="2">The sequence shown here is derived from an EMBL/GenBank/DDBJ whole genome shotgun (WGS) entry which is preliminary data.</text>
</comment>
<protein>
    <recommendedName>
        <fullName evidence="1">Clr5 domain-containing protein</fullName>
    </recommendedName>
</protein>
<reference evidence="2 3" key="1">
    <citation type="submission" date="2019-09" db="EMBL/GenBank/DDBJ databases">
        <title>Draft genome of the ectomycorrhizal ascomycete Sphaerosporella brunnea.</title>
        <authorList>
            <consortium name="DOE Joint Genome Institute"/>
            <person name="Benucci G.M."/>
            <person name="Marozzi G."/>
            <person name="Antonielli L."/>
            <person name="Sanchez S."/>
            <person name="Marco P."/>
            <person name="Wang X."/>
            <person name="Falini L.B."/>
            <person name="Barry K."/>
            <person name="Haridas S."/>
            <person name="Lipzen A."/>
            <person name="Labutti K."/>
            <person name="Grigoriev I.V."/>
            <person name="Murat C."/>
            <person name="Martin F."/>
            <person name="Albertini E."/>
            <person name="Donnini D."/>
            <person name="Bonito G."/>
        </authorList>
    </citation>
    <scope>NUCLEOTIDE SEQUENCE [LARGE SCALE GENOMIC DNA]</scope>
    <source>
        <strain evidence="2 3">Sb_GMNB300</strain>
    </source>
</reference>
<dbReference type="InParanoid" id="A0A5J5EUV4"/>
<dbReference type="Proteomes" id="UP000326924">
    <property type="component" value="Unassembled WGS sequence"/>
</dbReference>
<proteinExistence type="predicted"/>
<dbReference type="Pfam" id="PF14420">
    <property type="entry name" value="Clr5"/>
    <property type="match status" value="1"/>
</dbReference>
<name>A0A5J5EUV4_9PEZI</name>
<keyword evidence="3" id="KW-1185">Reference proteome</keyword>
<dbReference type="InterPro" id="IPR025676">
    <property type="entry name" value="Clr5_dom"/>
</dbReference>
<evidence type="ECO:0000313" key="3">
    <source>
        <dbReference type="Proteomes" id="UP000326924"/>
    </source>
</evidence>
<sequence>MTKNWEKEKQRLWELYMGRNMKLTDVRKIMLGQHGFDASSVSLRAVKYLGVTK</sequence>
<dbReference type="EMBL" id="VXIS01000113">
    <property type="protein sequence ID" value="KAA8903993.1"/>
    <property type="molecule type" value="Genomic_DNA"/>
</dbReference>
<evidence type="ECO:0000259" key="1">
    <source>
        <dbReference type="Pfam" id="PF14420"/>
    </source>
</evidence>
<dbReference type="AlphaFoldDB" id="A0A5J5EUV4"/>
<evidence type="ECO:0000313" key="2">
    <source>
        <dbReference type="EMBL" id="KAA8903993.1"/>
    </source>
</evidence>
<gene>
    <name evidence="2" type="ORF">FN846DRAFT_907960</name>
</gene>
<feature type="domain" description="Clr5" evidence="1">
    <location>
        <begin position="1"/>
        <end position="41"/>
    </location>
</feature>
<organism evidence="2 3">
    <name type="scientific">Sphaerosporella brunnea</name>
    <dbReference type="NCBI Taxonomy" id="1250544"/>
    <lineage>
        <taxon>Eukaryota</taxon>
        <taxon>Fungi</taxon>
        <taxon>Dikarya</taxon>
        <taxon>Ascomycota</taxon>
        <taxon>Pezizomycotina</taxon>
        <taxon>Pezizomycetes</taxon>
        <taxon>Pezizales</taxon>
        <taxon>Pyronemataceae</taxon>
        <taxon>Sphaerosporella</taxon>
    </lineage>
</organism>
<accession>A0A5J5EUV4</accession>